<proteinExistence type="predicted"/>
<dbReference type="Proteomes" id="UP001159427">
    <property type="component" value="Unassembled WGS sequence"/>
</dbReference>
<organism evidence="1 2">
    <name type="scientific">Porites evermanni</name>
    <dbReference type="NCBI Taxonomy" id="104178"/>
    <lineage>
        <taxon>Eukaryota</taxon>
        <taxon>Metazoa</taxon>
        <taxon>Cnidaria</taxon>
        <taxon>Anthozoa</taxon>
        <taxon>Hexacorallia</taxon>
        <taxon>Scleractinia</taxon>
        <taxon>Fungiina</taxon>
        <taxon>Poritidae</taxon>
        <taxon>Porites</taxon>
    </lineage>
</organism>
<reference evidence="1 2" key="1">
    <citation type="submission" date="2022-05" db="EMBL/GenBank/DDBJ databases">
        <authorList>
            <consortium name="Genoscope - CEA"/>
            <person name="William W."/>
        </authorList>
    </citation>
    <scope>NUCLEOTIDE SEQUENCE [LARGE SCALE GENOMIC DNA]</scope>
</reference>
<comment type="caution">
    <text evidence="1">The sequence shown here is derived from an EMBL/GenBank/DDBJ whole genome shotgun (WGS) entry which is preliminary data.</text>
</comment>
<name>A0ABN8MCP7_9CNID</name>
<evidence type="ECO:0000313" key="2">
    <source>
        <dbReference type="Proteomes" id="UP001159427"/>
    </source>
</evidence>
<accession>A0ABN8MCP7</accession>
<sequence length="338" mass="38989">MSLALESNSGSLYGCKNSLFIQAVFSSPLASIQTTMHDLTKLFCISRNLNSSRLSLQTTSYFRCPLIYKRMLKMPAEDSSGVEFPNAIQKRSLCHSKITADELFDYGRKLVTELIHQNTPEILQESELLRVVKSALGLSYCDQRCSKTDDEGATSFSWNDKDSIANTFWHFGEEKWKEAAEKISMYKPEKVIHDAVELVQERFKGVVANNTLVSHILGAGDYLTATKQSIKMEAEILSQLLCDRRDYTLACMTEFWKVYCENHTTLETLYSLMNDCVLRHIHCEGLELFSEYIWTSKPQYYDLDFLDMMNYPQIGDEGFHFIEEERVPRRSILYIGRR</sequence>
<protein>
    <submittedName>
        <fullName evidence="1">Uncharacterized protein</fullName>
    </submittedName>
</protein>
<gene>
    <name evidence="1" type="ORF">PEVE_00031559</name>
</gene>
<keyword evidence="2" id="KW-1185">Reference proteome</keyword>
<dbReference type="EMBL" id="CALNXI010000452">
    <property type="protein sequence ID" value="CAH3027435.1"/>
    <property type="molecule type" value="Genomic_DNA"/>
</dbReference>
<evidence type="ECO:0000313" key="1">
    <source>
        <dbReference type="EMBL" id="CAH3027435.1"/>
    </source>
</evidence>